<name>A0A4V2UJ41_PAULE</name>
<reference evidence="4 5" key="1">
    <citation type="submission" date="2019-03" db="EMBL/GenBank/DDBJ databases">
        <title>Genomic Encyclopedia of Type Strains, Phase IV (KMG-IV): sequencing the most valuable type-strain genomes for metagenomic binning, comparative biology and taxonomic classification.</title>
        <authorList>
            <person name="Goeker M."/>
        </authorList>
    </citation>
    <scope>NUCLEOTIDE SEQUENCE [LARGE SCALE GENOMIC DNA]</scope>
    <source>
        <strain evidence="4 5">DSM 7445</strain>
    </source>
</reference>
<feature type="transmembrane region" description="Helical" evidence="2">
    <location>
        <begin position="62"/>
        <end position="80"/>
    </location>
</feature>
<keyword evidence="1" id="KW-0129">CBS domain</keyword>
<dbReference type="InterPro" id="IPR058581">
    <property type="entry name" value="TM_HPP"/>
</dbReference>
<dbReference type="InterPro" id="IPR007065">
    <property type="entry name" value="HPP"/>
</dbReference>
<dbReference type="InterPro" id="IPR000644">
    <property type="entry name" value="CBS_dom"/>
</dbReference>
<organism evidence="4 5">
    <name type="scientific">Paucimonas lemoignei</name>
    <name type="common">Pseudomonas lemoignei</name>
    <dbReference type="NCBI Taxonomy" id="29443"/>
    <lineage>
        <taxon>Bacteria</taxon>
        <taxon>Pseudomonadati</taxon>
        <taxon>Pseudomonadota</taxon>
        <taxon>Betaproteobacteria</taxon>
        <taxon>Burkholderiales</taxon>
        <taxon>Burkholderiaceae</taxon>
        <taxon>Paucimonas</taxon>
    </lineage>
</organism>
<dbReference type="SMART" id="SM00116">
    <property type="entry name" value="CBS"/>
    <property type="match status" value="2"/>
</dbReference>
<keyword evidence="5" id="KW-1185">Reference proteome</keyword>
<feature type="transmembrane region" description="Helical" evidence="2">
    <location>
        <begin position="86"/>
        <end position="106"/>
    </location>
</feature>
<accession>A0A4V2UJ41</accession>
<dbReference type="PANTHER" id="PTHR33741">
    <property type="entry name" value="TRANSMEMBRANE PROTEIN DDB_G0269096-RELATED"/>
    <property type="match status" value="1"/>
</dbReference>
<evidence type="ECO:0000256" key="1">
    <source>
        <dbReference type="PROSITE-ProRule" id="PRU00703"/>
    </source>
</evidence>
<keyword evidence="2" id="KW-0472">Membrane</keyword>
<proteinExistence type="predicted"/>
<feature type="domain" description="CBS" evidence="3">
    <location>
        <begin position="257"/>
        <end position="314"/>
    </location>
</feature>
<dbReference type="Gene3D" id="3.10.580.10">
    <property type="entry name" value="CBS-domain"/>
    <property type="match status" value="1"/>
</dbReference>
<dbReference type="Proteomes" id="UP000295382">
    <property type="component" value="Unassembled WGS sequence"/>
</dbReference>
<comment type="caution">
    <text evidence="4">The sequence shown here is derived from an EMBL/GenBank/DDBJ whole genome shotgun (WGS) entry which is preliminary data.</text>
</comment>
<evidence type="ECO:0000313" key="5">
    <source>
        <dbReference type="Proteomes" id="UP000295382"/>
    </source>
</evidence>
<keyword evidence="2" id="KW-1133">Transmembrane helix</keyword>
<dbReference type="AlphaFoldDB" id="A0A4V2UJ41"/>
<dbReference type="Pfam" id="PF00571">
    <property type="entry name" value="CBS"/>
    <property type="match status" value="2"/>
</dbReference>
<gene>
    <name evidence="4" type="ORF">EDC30_102339</name>
</gene>
<evidence type="ECO:0000313" key="4">
    <source>
        <dbReference type="EMBL" id="TCS38600.1"/>
    </source>
</evidence>
<feature type="domain" description="CBS" evidence="3">
    <location>
        <begin position="341"/>
        <end position="399"/>
    </location>
</feature>
<feature type="transmembrane region" description="Helical" evidence="2">
    <location>
        <begin position="158"/>
        <end position="177"/>
    </location>
</feature>
<sequence length="403" mass="43585">MPAIQHSQKQNEMQIVGLNAWLRGFMPPPIIAGKREKLYGCLGACIGLLLAQLSSKYALGDLNIWFVAPMGASAVLLFAVPSSPLAQPWSIIGGNLVSATIGVTCARFIGDPMLAASAAGALAIGAMFGLRCLHPPSGAVALTAVLGGPAVHAAGYDFVFWPVGVNSLFLLLAALAFNNALGRRYPHAPASHAQQHGTKDVPPIDRLGFTLDDLDAVLKEQGQIVDVSRDDLAALFMQTEMHAYRRRFGEITCGDIMSRDVITAEFGTTLEEAWMLMRRHHIKALPVINRARRVIGIVTLMDFMRHANLDIHAGFDAKLRKLIRRTLHTHSDKPEVIGQIMTSTVQAVHAEMHIVELVPMLSNQGKHHVPVVDDEGRLVGMLTQSDLIGALYRGRLADTTAAA</sequence>
<dbReference type="InterPro" id="IPR046342">
    <property type="entry name" value="CBS_dom_sf"/>
</dbReference>
<dbReference type="PROSITE" id="PS51371">
    <property type="entry name" value="CBS"/>
    <property type="match status" value="2"/>
</dbReference>
<keyword evidence="2" id="KW-0812">Transmembrane</keyword>
<dbReference type="EMBL" id="SLZQ01000002">
    <property type="protein sequence ID" value="TCS38600.1"/>
    <property type="molecule type" value="Genomic_DNA"/>
</dbReference>
<evidence type="ECO:0000259" key="3">
    <source>
        <dbReference type="PROSITE" id="PS51371"/>
    </source>
</evidence>
<dbReference type="Pfam" id="PF04982">
    <property type="entry name" value="TM_HPP"/>
    <property type="match status" value="1"/>
</dbReference>
<protein>
    <submittedName>
        <fullName evidence="4">CBS domain-containing membrane protein</fullName>
    </submittedName>
</protein>
<dbReference type="CDD" id="cd04600">
    <property type="entry name" value="CBS_pair_HPP_assoc"/>
    <property type="match status" value="1"/>
</dbReference>
<dbReference type="PANTHER" id="PTHR33741:SF5">
    <property type="entry name" value="TRANSMEMBRANE PROTEIN DDB_G0269096-RELATED"/>
    <property type="match status" value="1"/>
</dbReference>
<dbReference type="SUPFAM" id="SSF54631">
    <property type="entry name" value="CBS-domain pair"/>
    <property type="match status" value="1"/>
</dbReference>
<evidence type="ECO:0000256" key="2">
    <source>
        <dbReference type="SAM" id="Phobius"/>
    </source>
</evidence>